<dbReference type="SUPFAM" id="SSF51735">
    <property type="entry name" value="NAD(P)-binding Rossmann-fold domains"/>
    <property type="match status" value="1"/>
</dbReference>
<protein>
    <submittedName>
        <fullName evidence="1">Dehydrogenase</fullName>
    </submittedName>
</protein>
<dbReference type="RefSeq" id="WP_243537322.1">
    <property type="nucleotide sequence ID" value="NZ_CP093442.1"/>
</dbReference>
<dbReference type="EMBL" id="CP093442">
    <property type="protein sequence ID" value="UOF01070.1"/>
    <property type="molecule type" value="Genomic_DNA"/>
</dbReference>
<dbReference type="Proteomes" id="UP000830116">
    <property type="component" value="Chromosome"/>
</dbReference>
<organism evidence="1 2">
    <name type="scientific">Bdellovibrio reynosensis</name>
    <dbReference type="NCBI Taxonomy" id="2835041"/>
    <lineage>
        <taxon>Bacteria</taxon>
        <taxon>Pseudomonadati</taxon>
        <taxon>Bdellovibrionota</taxon>
        <taxon>Bdellovibrionia</taxon>
        <taxon>Bdellovibrionales</taxon>
        <taxon>Pseudobdellovibrionaceae</taxon>
        <taxon>Bdellovibrio</taxon>
    </lineage>
</organism>
<sequence>MKHSYRIAEISFGRPHWDVAYEFEFEGNHFEVQRFGANFSVDAVRRYIETLRNQVDAFALTSLPPVIKLDQKSYVHRQYLEIMGIPCPVPLCDGTGLREIANINSLIKNIDSGIIQPERGTFFPSAVFSTELEEYIRERYRKSVYIGDAYSLLGVPWLIQPFPGLMTLSKLVLNVANFKDLRNNTPLAETKLQKISRSSLAAQVENIQYVFCDLPFLLLFDSAVDFVRGKDLVIWSSHPLMEEEAKKYNPRSVINLFPENYRIHPYMNYSVLDATLRLSRERTAPLSIEEWEQLITDDVELRQITRKYVMTRNVSTQAKISKGINSVKNKVFKEDKPDFAFVIHALSHNDFLRLPGFSVLKHMPKEWNDPFDRLAAKVPPFAHGRIKHIISQQTGEEINGLIYAIPATPKVLKEADPEVIYRKIEGICYDAANRGAKMIGLGAYTKIVGDQGITINQNSPIPVTTGNSLSASATLWALNDVVKKMRLLNHDPNTGLVNGMAMVIGATGSIGQVSAKLLSLAFNKLCIVAPRMNRLLELKQTIEAMSPNCQVMVATDANELAEQADVLVTATSAFDHKIVDVMRLKPGAVVCDCSRPLDFDIEDAKKRPDVLIIESGEVNLPGPVEIDFDLGLPGNTVYACLAETALLTLERQYEAFTMGRDIEWNKVKQIYKMAQRHGVQLAAIQGHTGIITDKEIELTRQLALSKRRT</sequence>
<gene>
    <name evidence="1" type="ORF">MNR06_15320</name>
</gene>
<proteinExistence type="predicted"/>
<name>A0ABY4C817_9BACT</name>
<dbReference type="InterPro" id="IPR036291">
    <property type="entry name" value="NAD(P)-bd_dom_sf"/>
</dbReference>
<keyword evidence="2" id="KW-1185">Reference proteome</keyword>
<reference evidence="1" key="1">
    <citation type="submission" date="2022-03" db="EMBL/GenBank/DDBJ databases">
        <title>Genome Identification and Characterization of new species Bdellovibrio reynosense LBG001 sp. nov. from a Mexico soil sample.</title>
        <authorList>
            <person name="Camilli A."/>
            <person name="Ajao Y."/>
            <person name="Guo X."/>
        </authorList>
    </citation>
    <scope>NUCLEOTIDE SEQUENCE</scope>
    <source>
        <strain evidence="1">LBG001</strain>
    </source>
</reference>
<evidence type="ECO:0000313" key="2">
    <source>
        <dbReference type="Proteomes" id="UP000830116"/>
    </source>
</evidence>
<evidence type="ECO:0000313" key="1">
    <source>
        <dbReference type="EMBL" id="UOF01070.1"/>
    </source>
</evidence>
<accession>A0ABY4C817</accession>
<dbReference type="Gene3D" id="3.40.50.720">
    <property type="entry name" value="NAD(P)-binding Rossmann-like Domain"/>
    <property type="match status" value="1"/>
</dbReference>